<name>A0AAE2ZJK2_9HYPH</name>
<evidence type="ECO:0000313" key="3">
    <source>
        <dbReference type="Proteomes" id="UP001196509"/>
    </source>
</evidence>
<gene>
    <name evidence="2" type="ORF">K1W69_01040</name>
</gene>
<evidence type="ECO:0000313" key="2">
    <source>
        <dbReference type="EMBL" id="MBW8635755.1"/>
    </source>
</evidence>
<sequence>MLRTTDFIFIGAMAAVAVFTFQTKFEAEKELEKVERLKAEIRLEENTIDLLEADWSLLNQPSRIQDLVEIYHEQLGLEITEANQIVRPQELPARVSDLPPAEVAEEEQAVESIVTGSVNR</sequence>
<feature type="coiled-coil region" evidence="1">
    <location>
        <begin position="24"/>
        <end position="54"/>
    </location>
</feature>
<dbReference type="EMBL" id="JAICBX010000001">
    <property type="protein sequence ID" value="MBW8635755.1"/>
    <property type="molecule type" value="Genomic_DNA"/>
</dbReference>
<keyword evidence="1" id="KW-0175">Coiled coil</keyword>
<comment type="caution">
    <text evidence="2">The sequence shown here is derived from an EMBL/GenBank/DDBJ whole genome shotgun (WGS) entry which is preliminary data.</text>
</comment>
<evidence type="ECO:0000256" key="1">
    <source>
        <dbReference type="SAM" id="Coils"/>
    </source>
</evidence>
<dbReference type="RefSeq" id="WP_220226476.1">
    <property type="nucleotide sequence ID" value="NZ_JAICBX010000001.1"/>
</dbReference>
<reference evidence="2" key="1">
    <citation type="submission" date="2021-08" db="EMBL/GenBank/DDBJ databases">
        <title>Hoeflea bacterium WL0058 sp. nov., isolated from the sediment.</title>
        <authorList>
            <person name="Wang L."/>
            <person name="Zhang D."/>
        </authorList>
    </citation>
    <scope>NUCLEOTIDE SEQUENCE</scope>
    <source>
        <strain evidence="2">WL0058</strain>
    </source>
</reference>
<dbReference type="Proteomes" id="UP001196509">
    <property type="component" value="Unassembled WGS sequence"/>
</dbReference>
<keyword evidence="3" id="KW-1185">Reference proteome</keyword>
<evidence type="ECO:0008006" key="4">
    <source>
        <dbReference type="Google" id="ProtNLM"/>
    </source>
</evidence>
<dbReference type="AlphaFoldDB" id="A0AAE2ZJK2"/>
<proteinExistence type="predicted"/>
<protein>
    <recommendedName>
        <fullName evidence="4">Cell division protein FtsL</fullName>
    </recommendedName>
</protein>
<organism evidence="2 3">
    <name type="scientific">Flavimaribacter sediminis</name>
    <dbReference type="NCBI Taxonomy" id="2865987"/>
    <lineage>
        <taxon>Bacteria</taxon>
        <taxon>Pseudomonadati</taxon>
        <taxon>Pseudomonadota</taxon>
        <taxon>Alphaproteobacteria</taxon>
        <taxon>Hyphomicrobiales</taxon>
        <taxon>Rhizobiaceae</taxon>
        <taxon>Flavimaribacter</taxon>
    </lineage>
</organism>
<accession>A0AAE2ZJK2</accession>